<accession>A0A375IUH1</accession>
<sequence length="22" mass="2696">MEERLNLKTRVYPLFSDNQQTL</sequence>
<organism evidence="1 2">
    <name type="scientific">Cupriavidus taiwanensis</name>
    <dbReference type="NCBI Taxonomy" id="164546"/>
    <lineage>
        <taxon>Bacteria</taxon>
        <taxon>Pseudomonadati</taxon>
        <taxon>Pseudomonadota</taxon>
        <taxon>Betaproteobacteria</taxon>
        <taxon>Burkholderiales</taxon>
        <taxon>Burkholderiaceae</taxon>
        <taxon>Cupriavidus</taxon>
    </lineage>
</organism>
<dbReference type="AlphaFoldDB" id="A0A375IUH1"/>
<dbReference type="EMBL" id="OVTA01000002">
    <property type="protein sequence ID" value="SPR96284.1"/>
    <property type="molecule type" value="Genomic_DNA"/>
</dbReference>
<reference evidence="1 2" key="1">
    <citation type="submission" date="2018-01" db="EMBL/GenBank/DDBJ databases">
        <authorList>
            <person name="Gaut B.S."/>
            <person name="Morton B.R."/>
            <person name="Clegg M.T."/>
            <person name="Duvall M.R."/>
        </authorList>
    </citation>
    <scope>NUCLEOTIDE SEQUENCE [LARGE SCALE GENOMIC DNA]</scope>
    <source>
        <strain evidence="1">Cupriavidus taiwanensis cmp 52</strain>
    </source>
</reference>
<evidence type="ECO:0000313" key="1">
    <source>
        <dbReference type="EMBL" id="SPR96284.1"/>
    </source>
</evidence>
<gene>
    <name evidence="1" type="ORF">CBM2634_A100222</name>
</gene>
<dbReference type="Proteomes" id="UP000256805">
    <property type="component" value="Unassembled WGS sequence"/>
</dbReference>
<protein>
    <submittedName>
        <fullName evidence="1">Uncharacterized protein</fullName>
    </submittedName>
</protein>
<evidence type="ECO:0000313" key="2">
    <source>
        <dbReference type="Proteomes" id="UP000256805"/>
    </source>
</evidence>
<name>A0A375IUH1_9BURK</name>
<proteinExistence type="predicted"/>